<sequence length="577" mass="63740">MKALIGIFIPLFIPWTSASFCGTNGVPYSLEILSDGSPVLGCAQPTCMAEAPEDVEDSSFIANAAGQEDGFFREGDRQRKPFFRTNKPKADCPGTFSESACTKKNQWVGGIDFVDHPRDPLVLKCCSFEGLRFSQDVGVTTISTGEAVTGGEVIRDGRQISFDVIANVRHLIDPDDPKRAYYEVTVRRMNCLPDPPELEVHYDEEVESEVIRVLSNASNAAMQFGHDGHPHMDKEKKPFHNRTPFKRKPKTSSTHNVISPVHEDQEKKPKEAFIGSFGAPIYNPTANEIEEVPEESKATETTEITETTEVVTETPTTATSRHPIPYTRRILTIKPRIPKTTPAPSVRPPAHVQIEAETIAPVHVQPHDAHNPFSFAPLPPLPQFLMAPFAPPAAPAPPVPVPQQHPAFGVSQSAQIVPLPPPSPFGLFPQPPAQFGHYGVQNNAELDGLDGYTRSLLTDPGSPFMLQPQNTIASPPAPAQFVLPQQQFFLAPPPQQQPYQNAFNPFAQQQFPQLNRVMIPAPQRDPQLLGYDDQPEIVHPEMSPRQQQLGHIYRPPPFAALGTTIQNFNLHNRRQTA</sequence>
<evidence type="ECO:0000256" key="3">
    <source>
        <dbReference type="ARBA" id="ARBA00022525"/>
    </source>
</evidence>
<dbReference type="PANTHER" id="PTHR46706">
    <property type="entry name" value="PROTEIN QUA-1-RELATED"/>
    <property type="match status" value="1"/>
</dbReference>
<evidence type="ECO:0000256" key="2">
    <source>
        <dbReference type="ARBA" id="ARBA00022473"/>
    </source>
</evidence>
<comment type="caution">
    <text evidence="7">The sequence shown here is derived from an EMBL/GenBank/DDBJ whole genome shotgun (WGS) entry which is preliminary data.</text>
</comment>
<feature type="chain" id="PRO_5035869722" evidence="6">
    <location>
        <begin position="19"/>
        <end position="577"/>
    </location>
</feature>
<gene>
    <name evidence="7" type="ORF">CAUJ_LOCUS3227</name>
</gene>
<keyword evidence="4 6" id="KW-0732">Signal</keyword>
<feature type="compositionally biased region" description="Low complexity" evidence="5">
    <location>
        <begin position="301"/>
        <end position="320"/>
    </location>
</feature>
<keyword evidence="8" id="KW-1185">Reference proteome</keyword>
<dbReference type="EMBL" id="CAJGYM010000006">
    <property type="protein sequence ID" value="CAD6187308.1"/>
    <property type="molecule type" value="Genomic_DNA"/>
</dbReference>
<evidence type="ECO:0000313" key="8">
    <source>
        <dbReference type="Proteomes" id="UP000835052"/>
    </source>
</evidence>
<comment type="subcellular location">
    <subcellularLocation>
        <location evidence="1">Secreted</location>
    </subcellularLocation>
</comment>
<name>A0A8S1GXR0_9PELO</name>
<protein>
    <submittedName>
        <fullName evidence="7">Uncharacterized protein</fullName>
    </submittedName>
</protein>
<feature type="region of interest" description="Disordered" evidence="5">
    <location>
        <begin position="241"/>
        <end position="266"/>
    </location>
</feature>
<organism evidence="7 8">
    <name type="scientific">Caenorhabditis auriculariae</name>
    <dbReference type="NCBI Taxonomy" id="2777116"/>
    <lineage>
        <taxon>Eukaryota</taxon>
        <taxon>Metazoa</taxon>
        <taxon>Ecdysozoa</taxon>
        <taxon>Nematoda</taxon>
        <taxon>Chromadorea</taxon>
        <taxon>Rhabditida</taxon>
        <taxon>Rhabditina</taxon>
        <taxon>Rhabditomorpha</taxon>
        <taxon>Rhabditoidea</taxon>
        <taxon>Rhabditidae</taxon>
        <taxon>Peloderinae</taxon>
        <taxon>Caenorhabditis</taxon>
    </lineage>
</organism>
<accession>A0A8S1GXR0</accession>
<evidence type="ECO:0000313" key="7">
    <source>
        <dbReference type="EMBL" id="CAD6187308.1"/>
    </source>
</evidence>
<dbReference type="InterPro" id="IPR052140">
    <property type="entry name" value="Dev_Signal_Hedgehog-like"/>
</dbReference>
<evidence type="ECO:0000256" key="5">
    <source>
        <dbReference type="SAM" id="MobiDB-lite"/>
    </source>
</evidence>
<feature type="region of interest" description="Disordered" evidence="5">
    <location>
        <begin position="291"/>
        <end position="321"/>
    </location>
</feature>
<dbReference type="Proteomes" id="UP000835052">
    <property type="component" value="Unassembled WGS sequence"/>
</dbReference>
<feature type="compositionally biased region" description="Basic residues" evidence="5">
    <location>
        <begin position="241"/>
        <end position="250"/>
    </location>
</feature>
<keyword evidence="3" id="KW-0964">Secreted</keyword>
<proteinExistence type="predicted"/>
<dbReference type="PANTHER" id="PTHR46706:SF12">
    <property type="entry name" value="PROTEIN QUA-1-RELATED"/>
    <property type="match status" value="1"/>
</dbReference>
<dbReference type="GO" id="GO:0005576">
    <property type="term" value="C:extracellular region"/>
    <property type="evidence" value="ECO:0007669"/>
    <property type="project" value="UniProtKB-SubCell"/>
</dbReference>
<evidence type="ECO:0000256" key="1">
    <source>
        <dbReference type="ARBA" id="ARBA00004613"/>
    </source>
</evidence>
<reference evidence="7" key="1">
    <citation type="submission" date="2020-10" db="EMBL/GenBank/DDBJ databases">
        <authorList>
            <person name="Kikuchi T."/>
        </authorList>
    </citation>
    <scope>NUCLEOTIDE SEQUENCE</scope>
    <source>
        <strain evidence="7">NKZ352</strain>
    </source>
</reference>
<dbReference type="OrthoDB" id="5860691at2759"/>
<dbReference type="AlphaFoldDB" id="A0A8S1GXR0"/>
<evidence type="ECO:0000256" key="4">
    <source>
        <dbReference type="ARBA" id="ARBA00022729"/>
    </source>
</evidence>
<feature type="signal peptide" evidence="6">
    <location>
        <begin position="1"/>
        <end position="18"/>
    </location>
</feature>
<evidence type="ECO:0000256" key="6">
    <source>
        <dbReference type="SAM" id="SignalP"/>
    </source>
</evidence>
<keyword evidence="2" id="KW-0217">Developmental protein</keyword>